<dbReference type="CDD" id="cd00590">
    <property type="entry name" value="RRM_SF"/>
    <property type="match status" value="1"/>
</dbReference>
<reference evidence="3 4" key="1">
    <citation type="submission" date="2022-03" db="EMBL/GenBank/DDBJ databases">
        <authorList>
            <person name="Nunn A."/>
            <person name="Chopra R."/>
            <person name="Nunn A."/>
            <person name="Contreras Garrido A."/>
        </authorList>
    </citation>
    <scope>NUCLEOTIDE SEQUENCE [LARGE SCALE GENOMIC DNA]</scope>
</reference>
<keyword evidence="4" id="KW-1185">Reference proteome</keyword>
<dbReference type="InterPro" id="IPR000504">
    <property type="entry name" value="RRM_dom"/>
</dbReference>
<name>A0AAU9RI93_THLAR</name>
<evidence type="ECO:0000256" key="1">
    <source>
        <dbReference type="PROSITE-ProRule" id="PRU00176"/>
    </source>
</evidence>
<dbReference type="InterPro" id="IPR012677">
    <property type="entry name" value="Nucleotide-bd_a/b_plait_sf"/>
</dbReference>
<dbReference type="Pfam" id="PF00076">
    <property type="entry name" value="RRM_1"/>
    <property type="match status" value="1"/>
</dbReference>
<dbReference type="AlphaFoldDB" id="A0AAU9RI93"/>
<evidence type="ECO:0000313" key="4">
    <source>
        <dbReference type="Proteomes" id="UP000836841"/>
    </source>
</evidence>
<protein>
    <recommendedName>
        <fullName evidence="2">RRM domain-containing protein</fullName>
    </recommendedName>
</protein>
<evidence type="ECO:0000259" key="2">
    <source>
        <dbReference type="PROSITE" id="PS50102"/>
    </source>
</evidence>
<proteinExistence type="predicted"/>
<dbReference type="GO" id="GO:0003723">
    <property type="term" value="F:RNA binding"/>
    <property type="evidence" value="ECO:0007669"/>
    <property type="project" value="UniProtKB-UniRule"/>
</dbReference>
<dbReference type="InterPro" id="IPR035979">
    <property type="entry name" value="RBD_domain_sf"/>
</dbReference>
<feature type="non-terminal residue" evidence="3">
    <location>
        <position position="121"/>
    </location>
</feature>
<feature type="non-terminal residue" evidence="3">
    <location>
        <position position="1"/>
    </location>
</feature>
<feature type="domain" description="RRM" evidence="2">
    <location>
        <begin position="12"/>
        <end position="97"/>
    </location>
</feature>
<evidence type="ECO:0000313" key="3">
    <source>
        <dbReference type="EMBL" id="CAH2040952.1"/>
    </source>
</evidence>
<sequence>SRESEDAANPGNNLYVTGLSTRVTENQLEKYFSGEGKVIECHLVTDPCCKESHGFGFVTMETNEDAEHCIKLIDYRGNGYYFFAWEHRVVVAKYLGATLVLPDIRGSKLGDKRLVHDYNRG</sequence>
<dbReference type="Gene3D" id="3.30.70.330">
    <property type="match status" value="1"/>
</dbReference>
<dbReference type="Proteomes" id="UP000836841">
    <property type="component" value="Unassembled WGS sequence"/>
</dbReference>
<organism evidence="3 4">
    <name type="scientific">Thlaspi arvense</name>
    <name type="common">Field penny-cress</name>
    <dbReference type="NCBI Taxonomy" id="13288"/>
    <lineage>
        <taxon>Eukaryota</taxon>
        <taxon>Viridiplantae</taxon>
        <taxon>Streptophyta</taxon>
        <taxon>Embryophyta</taxon>
        <taxon>Tracheophyta</taxon>
        <taxon>Spermatophyta</taxon>
        <taxon>Magnoliopsida</taxon>
        <taxon>eudicotyledons</taxon>
        <taxon>Gunneridae</taxon>
        <taxon>Pentapetalae</taxon>
        <taxon>rosids</taxon>
        <taxon>malvids</taxon>
        <taxon>Brassicales</taxon>
        <taxon>Brassicaceae</taxon>
        <taxon>Thlaspideae</taxon>
        <taxon>Thlaspi</taxon>
    </lineage>
</organism>
<accession>A0AAU9RI93</accession>
<dbReference type="SMART" id="SM00360">
    <property type="entry name" value="RRM"/>
    <property type="match status" value="1"/>
</dbReference>
<keyword evidence="1" id="KW-0694">RNA-binding</keyword>
<gene>
    <name evidence="3" type="ORF">TAV2_LOCUS4256</name>
</gene>
<dbReference type="PROSITE" id="PS50102">
    <property type="entry name" value="RRM"/>
    <property type="match status" value="1"/>
</dbReference>
<dbReference type="SUPFAM" id="SSF54928">
    <property type="entry name" value="RNA-binding domain, RBD"/>
    <property type="match status" value="1"/>
</dbReference>
<dbReference type="EMBL" id="CAJVSB020000047">
    <property type="protein sequence ID" value="CAH2040952.1"/>
    <property type="molecule type" value="Genomic_DNA"/>
</dbReference>
<dbReference type="InterPro" id="IPR050441">
    <property type="entry name" value="RBM"/>
</dbReference>
<comment type="caution">
    <text evidence="3">The sequence shown here is derived from an EMBL/GenBank/DDBJ whole genome shotgun (WGS) entry which is preliminary data.</text>
</comment>
<dbReference type="PANTHER" id="PTHR48034">
    <property type="entry name" value="TRANSFORMER-2 SEX-DETERMINING PROTEIN-RELATED"/>
    <property type="match status" value="1"/>
</dbReference>